<evidence type="ECO:0000313" key="1">
    <source>
        <dbReference type="EMBL" id="MBB5628905.1"/>
    </source>
</evidence>
<organism evidence="1 2">
    <name type="scientific">Sphaerisporangium krabiense</name>
    <dbReference type="NCBI Taxonomy" id="763782"/>
    <lineage>
        <taxon>Bacteria</taxon>
        <taxon>Bacillati</taxon>
        <taxon>Actinomycetota</taxon>
        <taxon>Actinomycetes</taxon>
        <taxon>Streptosporangiales</taxon>
        <taxon>Streptosporangiaceae</taxon>
        <taxon>Sphaerisporangium</taxon>
    </lineage>
</organism>
<dbReference type="EMBL" id="JACHBR010000001">
    <property type="protein sequence ID" value="MBB5628905.1"/>
    <property type="molecule type" value="Genomic_DNA"/>
</dbReference>
<keyword evidence="2" id="KW-1185">Reference proteome</keyword>
<dbReference type="AlphaFoldDB" id="A0A7W8Z7U9"/>
<dbReference type="RefSeq" id="WP_184616459.1">
    <property type="nucleotide sequence ID" value="NZ_BOOS01000002.1"/>
</dbReference>
<comment type="caution">
    <text evidence="1">The sequence shown here is derived from an EMBL/GenBank/DDBJ whole genome shotgun (WGS) entry which is preliminary data.</text>
</comment>
<proteinExistence type="predicted"/>
<evidence type="ECO:0000313" key="2">
    <source>
        <dbReference type="Proteomes" id="UP000588112"/>
    </source>
</evidence>
<name>A0A7W8Z7U9_9ACTN</name>
<sequence>MRKNHFIQAWCNDSDVRRRAVQERVLGMARLYEVRTRADLAARAEALAGQLEVPPPSMDDLRAYARTNEMRDHLRHLDALE</sequence>
<protein>
    <submittedName>
        <fullName evidence="1">Uncharacterized protein</fullName>
    </submittedName>
</protein>
<dbReference type="Proteomes" id="UP000588112">
    <property type="component" value="Unassembled WGS sequence"/>
</dbReference>
<reference evidence="1 2" key="1">
    <citation type="submission" date="2020-08" db="EMBL/GenBank/DDBJ databases">
        <title>Sequencing the genomes of 1000 actinobacteria strains.</title>
        <authorList>
            <person name="Klenk H.-P."/>
        </authorList>
    </citation>
    <scope>NUCLEOTIDE SEQUENCE [LARGE SCALE GENOMIC DNA]</scope>
    <source>
        <strain evidence="1 2">DSM 45790</strain>
    </source>
</reference>
<accession>A0A7W8Z7U9</accession>
<gene>
    <name evidence="1" type="ORF">BJ981_004604</name>
</gene>